<evidence type="ECO:0000313" key="2">
    <source>
        <dbReference type="Proteomes" id="UP001219525"/>
    </source>
</evidence>
<reference evidence="1" key="1">
    <citation type="submission" date="2023-03" db="EMBL/GenBank/DDBJ databases">
        <title>Massive genome expansion in bonnet fungi (Mycena s.s.) driven by repeated elements and novel gene families across ecological guilds.</title>
        <authorList>
            <consortium name="Lawrence Berkeley National Laboratory"/>
            <person name="Harder C.B."/>
            <person name="Miyauchi S."/>
            <person name="Viragh M."/>
            <person name="Kuo A."/>
            <person name="Thoen E."/>
            <person name="Andreopoulos B."/>
            <person name="Lu D."/>
            <person name="Skrede I."/>
            <person name="Drula E."/>
            <person name="Henrissat B."/>
            <person name="Morin E."/>
            <person name="Kohler A."/>
            <person name="Barry K."/>
            <person name="LaButti K."/>
            <person name="Morin E."/>
            <person name="Salamov A."/>
            <person name="Lipzen A."/>
            <person name="Mereny Z."/>
            <person name="Hegedus B."/>
            <person name="Baldrian P."/>
            <person name="Stursova M."/>
            <person name="Weitz H."/>
            <person name="Taylor A."/>
            <person name="Grigoriev I.V."/>
            <person name="Nagy L.G."/>
            <person name="Martin F."/>
            <person name="Kauserud H."/>
        </authorList>
    </citation>
    <scope>NUCLEOTIDE SEQUENCE</scope>
    <source>
        <strain evidence="1">9144</strain>
    </source>
</reference>
<comment type="caution">
    <text evidence="1">The sequence shown here is derived from an EMBL/GenBank/DDBJ whole genome shotgun (WGS) entry which is preliminary data.</text>
</comment>
<gene>
    <name evidence="1" type="ORF">GGX14DRAFT_567107</name>
</gene>
<protein>
    <submittedName>
        <fullName evidence="1">Uncharacterized protein</fullName>
    </submittedName>
</protein>
<organism evidence="1 2">
    <name type="scientific">Mycena pura</name>
    <dbReference type="NCBI Taxonomy" id="153505"/>
    <lineage>
        <taxon>Eukaryota</taxon>
        <taxon>Fungi</taxon>
        <taxon>Dikarya</taxon>
        <taxon>Basidiomycota</taxon>
        <taxon>Agaricomycotina</taxon>
        <taxon>Agaricomycetes</taxon>
        <taxon>Agaricomycetidae</taxon>
        <taxon>Agaricales</taxon>
        <taxon>Marasmiineae</taxon>
        <taxon>Mycenaceae</taxon>
        <taxon>Mycena</taxon>
    </lineage>
</organism>
<evidence type="ECO:0000313" key="1">
    <source>
        <dbReference type="EMBL" id="KAJ7208382.1"/>
    </source>
</evidence>
<dbReference type="Proteomes" id="UP001219525">
    <property type="component" value="Unassembled WGS sequence"/>
</dbReference>
<sequence>MTVGTACDVARGGFADVRSRQGTVYAVAVDAACVAAKRSACANAVAYVSFALERLAMCSCVTRQLLRRRPRCGCPLPSPPHGVLSVQNHFGIDGGWWGAQSARTSPVREAPLVIGTETGGVCGRRVDAAARCAVAVRRPRAMVERRARAYAATACTGAAADARRAVYADVGARGRTQQRQTQARKTHQPQRAVFANAGPSVLVQPSRQSARQKKCQYLYMELDGSMNG</sequence>
<proteinExistence type="predicted"/>
<accession>A0AAD6VDT8</accession>
<keyword evidence="2" id="KW-1185">Reference proteome</keyword>
<name>A0AAD6VDT8_9AGAR</name>
<dbReference type="EMBL" id="JARJCW010000034">
    <property type="protein sequence ID" value="KAJ7208382.1"/>
    <property type="molecule type" value="Genomic_DNA"/>
</dbReference>
<dbReference type="AlphaFoldDB" id="A0AAD6VDT8"/>